<dbReference type="SMART" id="SM00827">
    <property type="entry name" value="PKS_AT"/>
    <property type="match status" value="1"/>
</dbReference>
<dbReference type="FunFam" id="3.40.366.10:FF:000002">
    <property type="entry name" value="Probable polyketide synthase 2"/>
    <property type="match status" value="1"/>
</dbReference>
<evidence type="ECO:0000256" key="5">
    <source>
        <dbReference type="ARBA" id="ARBA00022679"/>
    </source>
</evidence>
<dbReference type="SUPFAM" id="SSF51735">
    <property type="entry name" value="NAD(P)-binding Rossmann-fold domains"/>
    <property type="match status" value="2"/>
</dbReference>
<dbReference type="Pfam" id="PF21089">
    <property type="entry name" value="PKS_DH_N"/>
    <property type="match status" value="1"/>
</dbReference>
<protein>
    <submittedName>
        <fullName evidence="13">Acyl transferase domain-containing protein/acyl carrier protein</fullName>
    </submittedName>
</protein>
<keyword evidence="6" id="KW-0045">Antibiotic biosynthesis</keyword>
<dbReference type="Pfam" id="PF00698">
    <property type="entry name" value="Acyl_transf_1"/>
    <property type="match status" value="1"/>
</dbReference>
<dbReference type="InterPro" id="IPR001227">
    <property type="entry name" value="Ac_transferase_dom_sf"/>
</dbReference>
<dbReference type="InterPro" id="IPR049900">
    <property type="entry name" value="PKS_mFAS_DH"/>
</dbReference>
<dbReference type="GO" id="GO:0004312">
    <property type="term" value="F:fatty acid synthase activity"/>
    <property type="evidence" value="ECO:0007669"/>
    <property type="project" value="TreeGrafter"/>
</dbReference>
<dbReference type="EMBL" id="JACHIN010000011">
    <property type="protein sequence ID" value="MBB5081836.1"/>
    <property type="molecule type" value="Genomic_DNA"/>
</dbReference>
<dbReference type="PROSITE" id="PS50075">
    <property type="entry name" value="CARRIER"/>
    <property type="match status" value="1"/>
</dbReference>
<accession>A0A7W8EJS8</accession>
<dbReference type="InterPro" id="IPR016036">
    <property type="entry name" value="Malonyl_transacylase_ACP-bd"/>
</dbReference>
<dbReference type="SMART" id="SM00823">
    <property type="entry name" value="PKS_PP"/>
    <property type="match status" value="1"/>
</dbReference>
<feature type="domain" description="PKS/mFAS DH" evidence="12">
    <location>
        <begin position="931"/>
        <end position="1203"/>
    </location>
</feature>
<comment type="cofactor">
    <cofactor evidence="1">
        <name>pantetheine 4'-phosphate</name>
        <dbReference type="ChEBI" id="CHEBI:47942"/>
    </cofactor>
</comment>
<dbReference type="SUPFAM" id="SSF53474">
    <property type="entry name" value="alpha/beta-Hydrolases"/>
    <property type="match status" value="1"/>
</dbReference>
<dbReference type="Gene3D" id="3.40.366.10">
    <property type="entry name" value="Malonyl-Coenzyme A Acyl Carrier Protein, domain 2"/>
    <property type="match status" value="1"/>
</dbReference>
<organism evidence="13 14">
    <name type="scientific">Nonomuraea endophytica</name>
    <dbReference type="NCBI Taxonomy" id="714136"/>
    <lineage>
        <taxon>Bacteria</taxon>
        <taxon>Bacillati</taxon>
        <taxon>Actinomycetota</taxon>
        <taxon>Actinomycetes</taxon>
        <taxon>Streptosporangiales</taxon>
        <taxon>Streptosporangiaceae</taxon>
        <taxon>Nonomuraea</taxon>
    </lineage>
</organism>
<dbReference type="InterPro" id="IPR006162">
    <property type="entry name" value="Ppantetheine_attach_site"/>
</dbReference>
<dbReference type="InterPro" id="IPR014043">
    <property type="entry name" value="Acyl_transferase_dom"/>
</dbReference>
<dbReference type="SUPFAM" id="SSF101173">
    <property type="entry name" value="Docking domain B of the erythromycin polyketide synthase (DEBS)"/>
    <property type="match status" value="1"/>
</dbReference>
<dbReference type="SMART" id="SM01294">
    <property type="entry name" value="PKS_PP_betabranch"/>
    <property type="match status" value="1"/>
</dbReference>
<keyword evidence="7" id="KW-0511">Multifunctional enzyme</keyword>
<evidence type="ECO:0000256" key="3">
    <source>
        <dbReference type="ARBA" id="ARBA00022450"/>
    </source>
</evidence>
<dbReference type="InterPro" id="IPR049551">
    <property type="entry name" value="PKS_DH_C"/>
</dbReference>
<dbReference type="SUPFAM" id="SSF55048">
    <property type="entry name" value="Probable ACP-binding domain of malonyl-CoA ACP transacylase"/>
    <property type="match status" value="1"/>
</dbReference>
<evidence type="ECO:0000256" key="2">
    <source>
        <dbReference type="ARBA" id="ARBA00004792"/>
    </source>
</evidence>
<dbReference type="Pfam" id="PF08990">
    <property type="entry name" value="Docking"/>
    <property type="match status" value="1"/>
</dbReference>
<evidence type="ECO:0000256" key="6">
    <source>
        <dbReference type="ARBA" id="ARBA00023194"/>
    </source>
</evidence>
<dbReference type="Gene3D" id="1.10.1200.10">
    <property type="entry name" value="ACP-like"/>
    <property type="match status" value="1"/>
</dbReference>
<dbReference type="InterPro" id="IPR055123">
    <property type="entry name" value="SpnB-like_Rossmann"/>
</dbReference>
<dbReference type="Pfam" id="PF00975">
    <property type="entry name" value="Thioesterase"/>
    <property type="match status" value="1"/>
</dbReference>
<proteinExistence type="predicted"/>
<dbReference type="Pfam" id="PF22953">
    <property type="entry name" value="SpnB_Rossmann"/>
    <property type="match status" value="1"/>
</dbReference>
<dbReference type="InterPro" id="IPR016039">
    <property type="entry name" value="Thiolase-like"/>
</dbReference>
<dbReference type="SMART" id="SM00826">
    <property type="entry name" value="PKS_DH"/>
    <property type="match status" value="1"/>
</dbReference>
<dbReference type="InterPro" id="IPR016035">
    <property type="entry name" value="Acyl_Trfase/lysoPLipase"/>
</dbReference>
<dbReference type="CDD" id="cd08956">
    <property type="entry name" value="KR_3_FAS_SDR_x"/>
    <property type="match status" value="1"/>
</dbReference>
<dbReference type="InterPro" id="IPR013968">
    <property type="entry name" value="PKS_KR"/>
</dbReference>
<dbReference type="Pfam" id="PF00550">
    <property type="entry name" value="PP-binding"/>
    <property type="match status" value="1"/>
</dbReference>
<evidence type="ECO:0000256" key="7">
    <source>
        <dbReference type="ARBA" id="ARBA00023268"/>
    </source>
</evidence>
<evidence type="ECO:0000256" key="9">
    <source>
        <dbReference type="PROSITE-ProRule" id="PRU01363"/>
    </source>
</evidence>
<evidence type="ECO:0000313" key="14">
    <source>
        <dbReference type="Proteomes" id="UP000568380"/>
    </source>
</evidence>
<dbReference type="GO" id="GO:0006633">
    <property type="term" value="P:fatty acid biosynthetic process"/>
    <property type="evidence" value="ECO:0007669"/>
    <property type="project" value="InterPro"/>
</dbReference>
<keyword evidence="3" id="KW-0596">Phosphopantetheine</keyword>
<dbReference type="InterPro" id="IPR050091">
    <property type="entry name" value="PKS_NRPS_Biosynth_Enz"/>
</dbReference>
<dbReference type="PROSITE" id="PS52019">
    <property type="entry name" value="PKS_MFAS_DH"/>
    <property type="match status" value="1"/>
</dbReference>
<dbReference type="PROSITE" id="PS52004">
    <property type="entry name" value="KS3_2"/>
    <property type="match status" value="1"/>
</dbReference>
<keyword evidence="8" id="KW-0012">Acyltransferase</keyword>
<keyword evidence="4" id="KW-0597">Phosphoprotein</keyword>
<dbReference type="SUPFAM" id="SSF53901">
    <property type="entry name" value="Thiolase-like"/>
    <property type="match status" value="1"/>
</dbReference>
<dbReference type="InterPro" id="IPR020802">
    <property type="entry name" value="TesA-like"/>
</dbReference>
<evidence type="ECO:0000256" key="8">
    <source>
        <dbReference type="ARBA" id="ARBA00023315"/>
    </source>
</evidence>
<feature type="region of interest" description="N-terminal hotdog fold" evidence="9">
    <location>
        <begin position="931"/>
        <end position="1051"/>
    </location>
</feature>
<dbReference type="Gene3D" id="3.40.50.1820">
    <property type="entry name" value="alpha/beta hydrolase"/>
    <property type="match status" value="1"/>
</dbReference>
<dbReference type="FunFam" id="3.40.47.10:FF:000019">
    <property type="entry name" value="Polyketide synthase type I"/>
    <property type="match status" value="1"/>
</dbReference>
<keyword evidence="14" id="KW-1185">Reference proteome</keyword>
<dbReference type="RefSeq" id="WP_184969493.1">
    <property type="nucleotide sequence ID" value="NZ_JACHIN010000011.1"/>
</dbReference>
<evidence type="ECO:0000259" key="11">
    <source>
        <dbReference type="PROSITE" id="PS52004"/>
    </source>
</evidence>
<feature type="domain" description="Ketosynthase family 3 (KS3)" evidence="11">
    <location>
        <begin position="33"/>
        <end position="458"/>
    </location>
</feature>
<dbReference type="Pfam" id="PF00109">
    <property type="entry name" value="ketoacyl-synt"/>
    <property type="match status" value="1"/>
</dbReference>
<comment type="caution">
    <text evidence="13">The sequence shown here is derived from an EMBL/GenBank/DDBJ whole genome shotgun (WGS) entry which is preliminary data.</text>
</comment>
<dbReference type="PROSITE" id="PS00012">
    <property type="entry name" value="PHOSPHOPANTETHEINE"/>
    <property type="match status" value="1"/>
</dbReference>
<feature type="active site" description="Proton donor; for dehydratase activity" evidence="9">
    <location>
        <position position="1124"/>
    </location>
</feature>
<dbReference type="InterPro" id="IPR014031">
    <property type="entry name" value="Ketoacyl_synth_C"/>
</dbReference>
<dbReference type="GO" id="GO:0004315">
    <property type="term" value="F:3-oxoacyl-[acyl-carrier-protein] synthase activity"/>
    <property type="evidence" value="ECO:0007669"/>
    <property type="project" value="InterPro"/>
</dbReference>
<evidence type="ECO:0000313" key="13">
    <source>
        <dbReference type="EMBL" id="MBB5081836.1"/>
    </source>
</evidence>
<dbReference type="InterPro" id="IPR029058">
    <property type="entry name" value="AB_hydrolase_fold"/>
</dbReference>
<dbReference type="GO" id="GO:0033068">
    <property type="term" value="P:macrolide biosynthetic process"/>
    <property type="evidence" value="ECO:0007669"/>
    <property type="project" value="UniProtKB-ARBA"/>
</dbReference>
<dbReference type="PANTHER" id="PTHR43775">
    <property type="entry name" value="FATTY ACID SYNTHASE"/>
    <property type="match status" value="1"/>
</dbReference>
<evidence type="ECO:0000259" key="12">
    <source>
        <dbReference type="PROSITE" id="PS52019"/>
    </source>
</evidence>
<dbReference type="InterPro" id="IPR057326">
    <property type="entry name" value="KR_dom"/>
</dbReference>
<evidence type="ECO:0000259" key="10">
    <source>
        <dbReference type="PROSITE" id="PS50075"/>
    </source>
</evidence>
<evidence type="ECO:0000256" key="1">
    <source>
        <dbReference type="ARBA" id="ARBA00001957"/>
    </source>
</evidence>
<dbReference type="InterPro" id="IPR009081">
    <property type="entry name" value="PP-bd_ACP"/>
</dbReference>
<dbReference type="InterPro" id="IPR018201">
    <property type="entry name" value="Ketoacyl_synth_AS"/>
</dbReference>
<feature type="active site" description="Proton acceptor; for dehydratase activity" evidence="9">
    <location>
        <position position="963"/>
    </location>
</feature>
<feature type="domain" description="Carrier" evidence="10">
    <location>
        <begin position="1606"/>
        <end position="1683"/>
    </location>
</feature>
<dbReference type="SMART" id="SM00824">
    <property type="entry name" value="PKS_TE"/>
    <property type="match status" value="1"/>
</dbReference>
<dbReference type="SMART" id="SM00822">
    <property type="entry name" value="PKS_KR"/>
    <property type="match status" value="1"/>
</dbReference>
<dbReference type="SUPFAM" id="SSF47336">
    <property type="entry name" value="ACP-like"/>
    <property type="match status" value="1"/>
</dbReference>
<dbReference type="InterPro" id="IPR020841">
    <property type="entry name" value="PKS_Beta-ketoAc_synthase_dom"/>
</dbReference>
<dbReference type="InterPro" id="IPR036736">
    <property type="entry name" value="ACP-like_sf"/>
</dbReference>
<dbReference type="Pfam" id="PF14765">
    <property type="entry name" value="PS-DH"/>
    <property type="match status" value="1"/>
</dbReference>
<dbReference type="InterPro" id="IPR015083">
    <property type="entry name" value="NorB/c/GfsB-D-like_docking"/>
</dbReference>
<dbReference type="Gene3D" id="3.10.129.110">
    <property type="entry name" value="Polyketide synthase dehydratase"/>
    <property type="match status" value="1"/>
</dbReference>
<comment type="pathway">
    <text evidence="2">Antibiotic biosynthesis.</text>
</comment>
<dbReference type="Pfam" id="PF02801">
    <property type="entry name" value="Ketoacyl-synt_C"/>
    <property type="match status" value="1"/>
</dbReference>
<dbReference type="CDD" id="cd00833">
    <property type="entry name" value="PKS"/>
    <property type="match status" value="1"/>
</dbReference>
<dbReference type="InterPro" id="IPR020807">
    <property type="entry name" value="PKS_DH"/>
</dbReference>
<dbReference type="Pfam" id="PF16197">
    <property type="entry name" value="KAsynt_C_assoc"/>
    <property type="match status" value="1"/>
</dbReference>
<dbReference type="InterPro" id="IPR036299">
    <property type="entry name" value="Polyketide_synth_docking_sf"/>
</dbReference>
<dbReference type="Proteomes" id="UP000568380">
    <property type="component" value="Unassembled WGS sequence"/>
</dbReference>
<dbReference type="SMART" id="SM00825">
    <property type="entry name" value="PKS_KS"/>
    <property type="match status" value="1"/>
</dbReference>
<dbReference type="InterPro" id="IPR014030">
    <property type="entry name" value="Ketoacyl_synth_N"/>
</dbReference>
<keyword evidence="5 13" id="KW-0808">Transferase</keyword>
<dbReference type="Pfam" id="PF08659">
    <property type="entry name" value="KR"/>
    <property type="match status" value="1"/>
</dbReference>
<feature type="region of interest" description="C-terminal hotdog fold" evidence="9">
    <location>
        <begin position="1063"/>
        <end position="1203"/>
    </location>
</feature>
<reference evidence="13 14" key="1">
    <citation type="submission" date="2020-08" db="EMBL/GenBank/DDBJ databases">
        <title>Genomic Encyclopedia of Type Strains, Phase IV (KMG-IV): sequencing the most valuable type-strain genomes for metagenomic binning, comparative biology and taxonomic classification.</title>
        <authorList>
            <person name="Goeker M."/>
        </authorList>
    </citation>
    <scope>NUCLEOTIDE SEQUENCE [LARGE SCALE GENOMIC DNA]</scope>
    <source>
        <strain evidence="13 14">DSM 45385</strain>
    </source>
</reference>
<dbReference type="InterPro" id="IPR049552">
    <property type="entry name" value="PKS_DH_N"/>
</dbReference>
<sequence>MADDDKLREYLKRAIADVQTLRGRLHEVESSRREPIAIVGMACRFPGDVNSPEDLWRLVSDGRDAVSEFPADRGWDLERLFHPDPDHRGTSYTRHGGFLSDAAGFDAEFFGISPREALAIDPQQRQLLEVAWEAFERAGIDPGTLRGSRTAVFAGLAGGDYGVGPGTPRELEGHLGVGTLRSVASGRIAYTFGFEGPAVTVDTACSSSLVALHLAVQSLRSGESDLALAGGVAVMATPVGFVEFSRQRGLSVDGRCKAFAASADGTGWAEGVGFLLVERLSDARRLGHEVLAVVRGTAVNQDGASNGLTAPNGPAQQRVITQALAAARLRGADVDLMEAHGTGTSLGDPIEAQAILATYGQDRDEGRPLWLGSLKSNLGHAQAAAGVGGVIKVVQAIRNGVLPRTLHVDEPSPHVNWSAGAVELLTEARPWPETDGPRRAGVSSFGVSGTNAHAIIEQAEETEQPGEIAQAGEIGRAGELAQARDVAAPYDGVVVWPLSARSPEALGGQAGRLAAFLADHPATKAADVGLSLGRTRAHLDHRATVVAADADDLKAGLAALAAGEPSAHVVTGRPGRALAWLFTGQGSQREGMGRALYERHPVYAAAFDEAVAELDRHLEGPSVRQAVFGAEGLLHQTTYTQAGLFALQVAQARLLESWGVRPDHVAGHSIGEFAAAHLAGLWSLADAAKVVAARGRLMGELPPGGAMAAIEAGEQDVLAALPGEEGIGVAAVNGPRSVVVSGQEELVDRLVADFGRRGTRTRRLQVSHAFHSALMDPVLDQFREVLEGVRTAATKIPLVSTLTGRVMADGELADPGYWVRQLREPVRFADALAVLEAAGVTGFLELGPDAVLSVLAAEALPDAHAVASVLRRDRPEELSAARALAHAYVHGSPVDWDAVLPGARRVDLPTYAFRHRRYWLDPASGVAADGHPLAAAPVVAADGDHVLLPGRLSLRTHPWLADHAVMGTVIVPGAALVELAVRAGDEAGTGTLEELVLEAPFVVPEQGEVEFQVSVGAADSGRRSVAVHSRSGAAPWVRHASGTLTEDTPEPPAPLAVWPPDGATPVATEDVYPELEAAGLTYGPAFQGLRAAWRADDVLFAEVELPEAQREQAGRFGVHPALLDAALHLAAHDGLRDSPPGHNRLPFAYRGVRLHASGAHTLRVRLDLRGEDELSLYAADASGAPVLTVGSLRARLISADRLRSAELYHVTWTPVPTGADSAAEVLLVPPTPQPVEERLAWVLAKLQEQGRERLAVVTTNAVSTTQPDPAMAAVWGLVGSAQAEHPGRIVLVDVTDSTETIHAAVSAGEPRVAIRDGRVLAPRLARLTSEPLDERPWDEQGTVLITGGTGVLAGELAKHLVATRGIRHLLLVSRSGERAAGAAVLREELEAAGAHVTVAAADVADKEELARVLAAIPADHPLTAVVHTAGLVDDGVLTSLTPERVAAVLRPKVQGALNLHELTKEHDLAAFVLYSSIAGLLGAPGQGAYAAANAYLDALAETRRAAGLPATSLAWGLWAQPSGITAHLTDLDRARAARGGLRALPTREALTLFDAALGAAPPVVVTAALDLAAIQDPPPILRSLVRPARRTASAAGPDLAALPEDRRATAVLEAITEHVAAVLGVAPAAVAPDLPFGDLGLDSLTAVELRNRLDARSGLRLPATVTFDHPTPAALTAFLLKQLAASGKPAPADGQGPLAALYRRLCDKEEFAAAAELLGVTSRLRANFTAEERADQTPAPIQLASGDGTALICFPAVSAISGPHEYARFGQAMTGERDVHVLRSPGYDPADLLPDSLETYVRALADVVEPLAGSRPYVVTGRSMGGCVAHAVATELEDRGLPASGLVLIDSYPVDSASLDGMAEWWLAAMISGMLERTERYRMVWSDASLTTMGAYGRLLDGWQPKPVAAPTLLVRASEPLPRTVVDPTGRHDWRAFWPLPHERADVPGDHFTVLEEHADTTVSAVRAWIDALVPHSERSQA</sequence>
<evidence type="ECO:0000256" key="4">
    <source>
        <dbReference type="ARBA" id="ARBA00022553"/>
    </source>
</evidence>
<dbReference type="InterPro" id="IPR020806">
    <property type="entry name" value="PKS_PP-bd"/>
</dbReference>
<dbReference type="Gene3D" id="3.30.70.3290">
    <property type="match status" value="1"/>
</dbReference>
<dbReference type="InterPro" id="IPR036291">
    <property type="entry name" value="NAD(P)-bd_dom_sf"/>
</dbReference>
<dbReference type="PROSITE" id="PS00606">
    <property type="entry name" value="KS3_1"/>
    <property type="match status" value="1"/>
</dbReference>
<dbReference type="InterPro" id="IPR032821">
    <property type="entry name" value="PKS_assoc"/>
</dbReference>
<dbReference type="SUPFAM" id="SSF52151">
    <property type="entry name" value="FabD/lysophospholipase-like"/>
    <property type="match status" value="1"/>
</dbReference>
<gene>
    <name evidence="13" type="ORF">HNR40_007331</name>
</gene>
<dbReference type="Gene3D" id="3.40.47.10">
    <property type="match status" value="1"/>
</dbReference>
<dbReference type="PANTHER" id="PTHR43775:SF51">
    <property type="entry name" value="INACTIVE PHENOLPHTHIOCEROL SYNTHESIS POLYKETIDE SYNTHASE TYPE I PKS1-RELATED"/>
    <property type="match status" value="1"/>
</dbReference>
<name>A0A7W8EJS8_9ACTN</name>
<dbReference type="GO" id="GO:0031177">
    <property type="term" value="F:phosphopantetheine binding"/>
    <property type="evidence" value="ECO:0007669"/>
    <property type="project" value="InterPro"/>
</dbReference>
<dbReference type="Gene3D" id="3.40.50.720">
    <property type="entry name" value="NAD(P)-binding Rossmann-like Domain"/>
    <property type="match status" value="1"/>
</dbReference>
<dbReference type="InterPro" id="IPR042104">
    <property type="entry name" value="PKS_dehydratase_sf"/>
</dbReference>
<dbReference type="InterPro" id="IPR001031">
    <property type="entry name" value="Thioesterase"/>
</dbReference>